<organism evidence="1 2">
    <name type="scientific">Candidatus Clostridium radicumherbarum</name>
    <dbReference type="NCBI Taxonomy" id="3381662"/>
    <lineage>
        <taxon>Bacteria</taxon>
        <taxon>Bacillati</taxon>
        <taxon>Bacillota</taxon>
        <taxon>Clostridia</taxon>
        <taxon>Eubacteriales</taxon>
        <taxon>Clostridiaceae</taxon>
        <taxon>Clostridium</taxon>
    </lineage>
</organism>
<evidence type="ECO:0000313" key="2">
    <source>
        <dbReference type="Proteomes" id="UP001623661"/>
    </source>
</evidence>
<evidence type="ECO:0000313" key="1">
    <source>
        <dbReference type="EMBL" id="MFL0269261.1"/>
    </source>
</evidence>
<dbReference type="RefSeq" id="WP_406765890.1">
    <property type="nucleotide sequence ID" value="NZ_JBJHZY010000003.1"/>
</dbReference>
<dbReference type="PROSITE" id="PS51257">
    <property type="entry name" value="PROKAR_LIPOPROTEIN"/>
    <property type="match status" value="1"/>
</dbReference>
<reference evidence="1 2" key="1">
    <citation type="submission" date="2024-11" db="EMBL/GenBank/DDBJ databases">
        <authorList>
            <person name="Heng Y.C."/>
            <person name="Lim A.C.H."/>
            <person name="Lee J.K.Y."/>
            <person name="Kittelmann S."/>
        </authorList>
    </citation>
    <scope>NUCLEOTIDE SEQUENCE [LARGE SCALE GENOMIC DNA]</scope>
    <source>
        <strain evidence="1 2">WILCCON 0202</strain>
    </source>
</reference>
<sequence length="198" mass="21837">MKISFKKVLSVLLLTTLIFSLLGCSKMPKPDESVSGFFDALKKQDVVTAAKFIKSDTKSGLNYDNTEQEKVVKEVFSKLDYQIESSEVKGDNATVKAKITSVDLVKITGKMISDLLPTFMAQAFSGNQTSDEESQKLVDQYFSNSINDPKAEMTATEVTINLVKSDDKKSWIIVPNDDLLNAMTGNLQKAFASLNSNK</sequence>
<name>A0ABW8TXJ0_9CLOT</name>
<comment type="caution">
    <text evidence="1">The sequence shown here is derived from an EMBL/GenBank/DDBJ whole genome shotgun (WGS) entry which is preliminary data.</text>
</comment>
<dbReference type="Proteomes" id="UP001623661">
    <property type="component" value="Unassembled WGS sequence"/>
</dbReference>
<protein>
    <submittedName>
        <fullName evidence="1">DUF4878 domain-containing protein</fullName>
    </submittedName>
</protein>
<gene>
    <name evidence="1" type="ORF">ACJDUH_14325</name>
</gene>
<dbReference type="EMBL" id="JBJHZY010000003">
    <property type="protein sequence ID" value="MFL0269261.1"/>
    <property type="molecule type" value="Genomic_DNA"/>
</dbReference>
<proteinExistence type="predicted"/>
<accession>A0ABW8TXJ0</accession>
<keyword evidence="2" id="KW-1185">Reference proteome</keyword>